<name>A0A1S3HFV4_LINAN</name>
<evidence type="ECO:0000313" key="3">
    <source>
        <dbReference type="RefSeq" id="XP_013384934.1"/>
    </source>
</evidence>
<organism evidence="2 4">
    <name type="scientific">Lingula anatina</name>
    <name type="common">Brachiopod</name>
    <name type="synonym">Lingula unguis</name>
    <dbReference type="NCBI Taxonomy" id="7574"/>
    <lineage>
        <taxon>Eukaryota</taxon>
        <taxon>Metazoa</taxon>
        <taxon>Spiralia</taxon>
        <taxon>Lophotrochozoa</taxon>
        <taxon>Brachiopoda</taxon>
        <taxon>Linguliformea</taxon>
        <taxon>Lingulata</taxon>
        <taxon>Lingulida</taxon>
        <taxon>Linguloidea</taxon>
        <taxon>Lingulidae</taxon>
        <taxon>Lingula</taxon>
    </lineage>
</organism>
<dbReference type="Pfam" id="PF00619">
    <property type="entry name" value="CARD"/>
    <property type="match status" value="1"/>
</dbReference>
<dbReference type="GeneID" id="106154925"/>
<proteinExistence type="predicted"/>
<feature type="domain" description="CARD" evidence="1">
    <location>
        <begin position="45"/>
        <end position="106"/>
    </location>
</feature>
<evidence type="ECO:0000259" key="1">
    <source>
        <dbReference type="PROSITE" id="PS50209"/>
    </source>
</evidence>
<dbReference type="GO" id="GO:0042981">
    <property type="term" value="P:regulation of apoptotic process"/>
    <property type="evidence" value="ECO:0007669"/>
    <property type="project" value="InterPro"/>
</dbReference>
<dbReference type="CDD" id="cd01671">
    <property type="entry name" value="CARD"/>
    <property type="match status" value="1"/>
</dbReference>
<dbReference type="Gene3D" id="1.10.533.10">
    <property type="entry name" value="Death Domain, Fas"/>
    <property type="match status" value="1"/>
</dbReference>
<dbReference type="InterPro" id="IPR011029">
    <property type="entry name" value="DEATH-like_dom_sf"/>
</dbReference>
<evidence type="ECO:0000313" key="4">
    <source>
        <dbReference type="RefSeq" id="XP_013384935.1"/>
    </source>
</evidence>
<dbReference type="RefSeq" id="XP_013384934.1">
    <property type="nucleotide sequence ID" value="XM_013529480.1"/>
</dbReference>
<gene>
    <name evidence="3 4" type="primary">LOC106154925</name>
</gene>
<protein>
    <submittedName>
        <fullName evidence="3 4">Uncharacterized protein LOC106154925</fullName>
    </submittedName>
</protein>
<sequence>MCHLGDSKSGFELFDEIPKGTPAVCNCDATLKMKIYVHFGKKPQETERQFEKLRENWTKIEEDLEPIDILSYLFEKKVLGIDDMDVIRNTLHRKDRCYELLKSLRKCFPEKEPMRHLCTILREKRPHLADLLNPFSETADDRAVGTADNI</sequence>
<dbReference type="RefSeq" id="XP_013384935.1">
    <property type="nucleotide sequence ID" value="XM_013529481.1"/>
</dbReference>
<keyword evidence="2" id="KW-1185">Reference proteome</keyword>
<dbReference type="AlphaFoldDB" id="A0A1S3HFV4"/>
<dbReference type="PROSITE" id="PS50209">
    <property type="entry name" value="CARD"/>
    <property type="match status" value="1"/>
</dbReference>
<accession>A0A1S3HFV4</accession>
<dbReference type="InterPro" id="IPR001315">
    <property type="entry name" value="CARD"/>
</dbReference>
<dbReference type="KEGG" id="lak:106154925"/>
<reference evidence="3 4" key="1">
    <citation type="submission" date="2025-04" db="UniProtKB">
        <authorList>
            <consortium name="RefSeq"/>
        </authorList>
    </citation>
    <scope>IDENTIFICATION</scope>
    <source>
        <tissue evidence="3 4">Gonads</tissue>
    </source>
</reference>
<dbReference type="SUPFAM" id="SSF47986">
    <property type="entry name" value="DEATH domain"/>
    <property type="match status" value="1"/>
</dbReference>
<evidence type="ECO:0000313" key="2">
    <source>
        <dbReference type="Proteomes" id="UP000085678"/>
    </source>
</evidence>
<dbReference type="Proteomes" id="UP000085678">
    <property type="component" value="Unplaced"/>
</dbReference>